<evidence type="ECO:0000313" key="10">
    <source>
        <dbReference type="Proteomes" id="UP001595629"/>
    </source>
</evidence>
<dbReference type="PROSITE" id="PS50928">
    <property type="entry name" value="ABC_TM1"/>
    <property type="match status" value="1"/>
</dbReference>
<evidence type="ECO:0000256" key="4">
    <source>
        <dbReference type="ARBA" id="ARBA00022692"/>
    </source>
</evidence>
<accession>A0ABV7TDN7</accession>
<evidence type="ECO:0000256" key="7">
    <source>
        <dbReference type="RuleBase" id="RU363032"/>
    </source>
</evidence>
<dbReference type="Gene3D" id="1.10.3720.10">
    <property type="entry name" value="MetI-like"/>
    <property type="match status" value="1"/>
</dbReference>
<evidence type="ECO:0000256" key="5">
    <source>
        <dbReference type="ARBA" id="ARBA00022989"/>
    </source>
</evidence>
<dbReference type="RefSeq" id="WP_386734584.1">
    <property type="nucleotide sequence ID" value="NZ_JBHRXI010000004.1"/>
</dbReference>
<comment type="subcellular location">
    <subcellularLocation>
        <location evidence="1 7">Cell membrane</location>
        <topology evidence="1 7">Multi-pass membrane protein</topology>
    </subcellularLocation>
</comment>
<dbReference type="Pfam" id="PF00528">
    <property type="entry name" value="BPD_transp_1"/>
    <property type="match status" value="1"/>
</dbReference>
<comment type="caution">
    <text evidence="9">The sequence shown here is derived from an EMBL/GenBank/DDBJ whole genome shotgun (WGS) entry which is preliminary data.</text>
</comment>
<dbReference type="InterPro" id="IPR025966">
    <property type="entry name" value="OppC_N"/>
</dbReference>
<feature type="transmembrane region" description="Helical" evidence="7">
    <location>
        <begin position="206"/>
        <end position="237"/>
    </location>
</feature>
<keyword evidence="5 7" id="KW-1133">Transmembrane helix</keyword>
<feature type="domain" description="ABC transmembrane type-1" evidence="8">
    <location>
        <begin position="89"/>
        <end position="279"/>
    </location>
</feature>
<gene>
    <name evidence="9" type="ORF">ACFORG_06560</name>
</gene>
<dbReference type="PANTHER" id="PTHR43386">
    <property type="entry name" value="OLIGOPEPTIDE TRANSPORT SYSTEM PERMEASE PROTEIN APPC"/>
    <property type="match status" value="1"/>
</dbReference>
<keyword evidence="10" id="KW-1185">Reference proteome</keyword>
<reference evidence="10" key="1">
    <citation type="journal article" date="2019" name="Int. J. Syst. Evol. Microbiol.">
        <title>The Global Catalogue of Microorganisms (GCM) 10K type strain sequencing project: providing services to taxonomists for standard genome sequencing and annotation.</title>
        <authorList>
            <consortium name="The Broad Institute Genomics Platform"/>
            <consortium name="The Broad Institute Genome Sequencing Center for Infectious Disease"/>
            <person name="Wu L."/>
            <person name="Ma J."/>
        </authorList>
    </citation>
    <scope>NUCLEOTIDE SEQUENCE [LARGE SCALE GENOMIC DNA]</scope>
    <source>
        <strain evidence="10">KCTC 42911</strain>
    </source>
</reference>
<evidence type="ECO:0000256" key="2">
    <source>
        <dbReference type="ARBA" id="ARBA00022448"/>
    </source>
</evidence>
<sequence>MMTAFFASEFFANWRRNGSAIAGSVILVIFAVIVVFGPWLVAQDPYDVAGLDLMDSYKPPAWLPGGDPRFLLGTDGQGRDVLAAIIYGTRISVLIGLSAMICSLVIGTFVGLIAGYFRGRLDGFIMRIADIQLSFPSMLIALFLMSAFGTGIDKVLIALTAVGWVVYARTVRGQTLSESGREYVQAARVAGLRNGKIIRRHILPNVMTPLIVVATVQVGTFILIEASLSFLGVGVPITQPSLGLLIKNGFDVLFSGLWWVSVFPGLFIMALVFGINLFGDFLRDELNPRLK</sequence>
<keyword evidence="3" id="KW-1003">Cell membrane</keyword>
<dbReference type="PANTHER" id="PTHR43386:SF26">
    <property type="entry name" value="ABC TRANSPORTER PERMEASE PROTEIN"/>
    <property type="match status" value="1"/>
</dbReference>
<comment type="similarity">
    <text evidence="7">Belongs to the binding-protein-dependent transport system permease family.</text>
</comment>
<keyword evidence="6 7" id="KW-0472">Membrane</keyword>
<feature type="transmembrane region" description="Helical" evidence="7">
    <location>
        <begin position="20"/>
        <end position="41"/>
    </location>
</feature>
<protein>
    <submittedName>
        <fullName evidence="9">ABC transporter permease</fullName>
    </submittedName>
</protein>
<keyword evidence="2 7" id="KW-0813">Transport</keyword>
<dbReference type="EMBL" id="JBHRXI010000004">
    <property type="protein sequence ID" value="MFC3613416.1"/>
    <property type="molecule type" value="Genomic_DNA"/>
</dbReference>
<evidence type="ECO:0000313" key="9">
    <source>
        <dbReference type="EMBL" id="MFC3613416.1"/>
    </source>
</evidence>
<dbReference type="Pfam" id="PF12911">
    <property type="entry name" value="OppC_N"/>
    <property type="match status" value="1"/>
</dbReference>
<dbReference type="InterPro" id="IPR000515">
    <property type="entry name" value="MetI-like"/>
</dbReference>
<proteinExistence type="inferred from homology"/>
<keyword evidence="4 7" id="KW-0812">Transmembrane</keyword>
<evidence type="ECO:0000256" key="3">
    <source>
        <dbReference type="ARBA" id="ARBA00022475"/>
    </source>
</evidence>
<evidence type="ECO:0000256" key="6">
    <source>
        <dbReference type="ARBA" id="ARBA00023136"/>
    </source>
</evidence>
<dbReference type="InterPro" id="IPR050366">
    <property type="entry name" value="BP-dependent_transpt_permease"/>
</dbReference>
<feature type="transmembrane region" description="Helical" evidence="7">
    <location>
        <begin position="155"/>
        <end position="171"/>
    </location>
</feature>
<organism evidence="9 10">
    <name type="scientific">Lutimaribacter marinistellae</name>
    <dbReference type="NCBI Taxonomy" id="1820329"/>
    <lineage>
        <taxon>Bacteria</taxon>
        <taxon>Pseudomonadati</taxon>
        <taxon>Pseudomonadota</taxon>
        <taxon>Alphaproteobacteria</taxon>
        <taxon>Rhodobacterales</taxon>
        <taxon>Roseobacteraceae</taxon>
        <taxon>Lutimaribacter</taxon>
    </lineage>
</organism>
<evidence type="ECO:0000259" key="8">
    <source>
        <dbReference type="PROSITE" id="PS50928"/>
    </source>
</evidence>
<feature type="transmembrane region" description="Helical" evidence="7">
    <location>
        <begin position="91"/>
        <end position="117"/>
    </location>
</feature>
<dbReference type="CDD" id="cd06261">
    <property type="entry name" value="TM_PBP2"/>
    <property type="match status" value="1"/>
</dbReference>
<dbReference type="Proteomes" id="UP001595629">
    <property type="component" value="Unassembled WGS sequence"/>
</dbReference>
<evidence type="ECO:0000256" key="1">
    <source>
        <dbReference type="ARBA" id="ARBA00004651"/>
    </source>
</evidence>
<dbReference type="SUPFAM" id="SSF161098">
    <property type="entry name" value="MetI-like"/>
    <property type="match status" value="1"/>
</dbReference>
<dbReference type="InterPro" id="IPR035906">
    <property type="entry name" value="MetI-like_sf"/>
</dbReference>
<name>A0ABV7TDN7_9RHOB</name>
<feature type="transmembrane region" description="Helical" evidence="7">
    <location>
        <begin position="257"/>
        <end position="282"/>
    </location>
</feature>
<feature type="transmembrane region" description="Helical" evidence="7">
    <location>
        <begin position="129"/>
        <end position="149"/>
    </location>
</feature>